<dbReference type="AlphaFoldDB" id="A0A1H7IGP4"/>
<evidence type="ECO:0000259" key="1">
    <source>
        <dbReference type="Pfam" id="PF11695"/>
    </source>
</evidence>
<dbReference type="STRING" id="1429083.GCA_001885685_00743"/>
<dbReference type="Proteomes" id="UP000185766">
    <property type="component" value="Unassembled WGS sequence"/>
</dbReference>
<protein>
    <recommendedName>
        <fullName evidence="1">DUF3291 domain-containing protein</fullName>
    </recommendedName>
</protein>
<name>A0A1H7IGP4_9GAMM</name>
<dbReference type="InterPro" id="IPR021708">
    <property type="entry name" value="DUF3291"/>
</dbReference>
<dbReference type="Pfam" id="PF11695">
    <property type="entry name" value="DUF3291"/>
    <property type="match status" value="1"/>
</dbReference>
<keyword evidence="3" id="KW-1185">Reference proteome</keyword>
<dbReference type="SUPFAM" id="SSF54909">
    <property type="entry name" value="Dimeric alpha+beta barrel"/>
    <property type="match status" value="1"/>
</dbReference>
<proteinExistence type="predicted"/>
<feature type="domain" description="DUF3291" evidence="1">
    <location>
        <begin position="6"/>
        <end position="143"/>
    </location>
</feature>
<sequence length="153" mass="17025">MPHYQLAQINIARAKAPLDSPVMHGFTSRIEAVNALAESRDGFIWRLQTEAGDATSLRVFPDPQIIVNLSVWRDVESLKAFVFSGEHLQLLQNKKAWFDKLATPSLALWWVPAGHQPSLEEAQQALQDIAEFGSSPRAFSIAQPMPQPQLNPA</sequence>
<dbReference type="EMBL" id="FOAS01000003">
    <property type="protein sequence ID" value="SEK59845.1"/>
    <property type="molecule type" value="Genomic_DNA"/>
</dbReference>
<evidence type="ECO:0000313" key="3">
    <source>
        <dbReference type="Proteomes" id="UP000185766"/>
    </source>
</evidence>
<dbReference type="InterPro" id="IPR011008">
    <property type="entry name" value="Dimeric_a/b-barrel"/>
</dbReference>
<reference evidence="2 3" key="1">
    <citation type="submission" date="2016-10" db="EMBL/GenBank/DDBJ databases">
        <authorList>
            <person name="de Groot N.N."/>
        </authorList>
    </citation>
    <scope>NUCLEOTIDE SEQUENCE [LARGE SCALE GENOMIC DNA]</scope>
    <source>
        <strain evidence="2 3">JCM 19513</strain>
    </source>
</reference>
<accession>A0A1H7IGP4</accession>
<organism evidence="2 3">
    <name type="scientific">Atopomonas hussainii</name>
    <dbReference type="NCBI Taxonomy" id="1429083"/>
    <lineage>
        <taxon>Bacteria</taxon>
        <taxon>Pseudomonadati</taxon>
        <taxon>Pseudomonadota</taxon>
        <taxon>Gammaproteobacteria</taxon>
        <taxon>Pseudomonadales</taxon>
        <taxon>Pseudomonadaceae</taxon>
        <taxon>Atopomonas</taxon>
    </lineage>
</organism>
<gene>
    <name evidence="2" type="ORF">SAMN05216214_103256</name>
</gene>
<evidence type="ECO:0000313" key="2">
    <source>
        <dbReference type="EMBL" id="SEK59845.1"/>
    </source>
</evidence>
<dbReference type="RefSeq" id="WP_074865543.1">
    <property type="nucleotide sequence ID" value="NZ_FOAS01000003.1"/>
</dbReference>